<dbReference type="Pfam" id="PF09815">
    <property type="entry name" value="XK-related"/>
    <property type="match status" value="1"/>
</dbReference>
<protein>
    <recommendedName>
        <fullName evidence="7">XK-related protein</fullName>
    </recommendedName>
</protein>
<name>A0A3B4BEX2_9GOBI</name>
<dbReference type="GO" id="GO:1902742">
    <property type="term" value="P:apoptotic process involved in development"/>
    <property type="evidence" value="ECO:0007669"/>
    <property type="project" value="TreeGrafter"/>
</dbReference>
<keyword evidence="6 7" id="KW-0472">Membrane</keyword>
<keyword evidence="3" id="KW-1003">Cell membrane</keyword>
<dbReference type="Ensembl" id="ENSPMGT00000028749.1">
    <property type="protein sequence ID" value="ENSPMGP00000026989.1"/>
    <property type="gene ID" value="ENSPMGG00000021775.1"/>
</dbReference>
<dbReference type="PANTHER" id="PTHR16024:SF19">
    <property type="entry name" value="XK-RELATED PROTEIN"/>
    <property type="match status" value="1"/>
</dbReference>
<dbReference type="InterPro" id="IPR050895">
    <property type="entry name" value="XK-related_scramblase"/>
</dbReference>
<keyword evidence="4 7" id="KW-0812">Transmembrane</keyword>
<reference evidence="8" key="1">
    <citation type="submission" date="2025-08" db="UniProtKB">
        <authorList>
            <consortium name="Ensembl"/>
        </authorList>
    </citation>
    <scope>IDENTIFICATION</scope>
</reference>
<comment type="subcellular location">
    <subcellularLocation>
        <location evidence="1">Cell membrane</location>
        <topology evidence="1">Multi-pass membrane protein</topology>
    </subcellularLocation>
    <subcellularLocation>
        <location evidence="7">Membrane</location>
        <topology evidence="7">Multi-pass membrane protein</topology>
    </subcellularLocation>
</comment>
<evidence type="ECO:0000256" key="3">
    <source>
        <dbReference type="ARBA" id="ARBA00022475"/>
    </source>
</evidence>
<feature type="transmembrane region" description="Helical" evidence="7">
    <location>
        <begin position="219"/>
        <end position="238"/>
    </location>
</feature>
<sequence length="393" mass="45723">MQCSHISLWRLDFILTIVGLLALVVDIILDIFTAIRFYTDQDYVRLGIFIFFLVASSLLVQAYSWLWYEYDEFKMVTNVEKVPSKKSLKILHFLQLGTYLRHMGVMETAICKYLQLKGVEGMGPDLGDAAVCLSHDVAMLRIVEAFSESLPQLALMRARLNSFFASMTVMSYHRSLRSFLKDKQKQTFCSSVVYLSWNFLLISARVAALALFSSELPCYICIHFLCSWFVLLICVWCCQTNFMNSKEGEVLYRGTVALIWYFNWFNVVKGNTLWKTILYHGYILADITLLCGLWFWKINSKDLKNFNYLHLLAYVLIFFVYILGLVVKSIYYHCFHPKVTPADFKSEDETPGFRRIITQLDSGRAMRRGSGDKVNNRMKKLFFSQTKKHYSTM</sequence>
<dbReference type="AlphaFoldDB" id="A0A3B4BEX2"/>
<evidence type="ECO:0000256" key="2">
    <source>
        <dbReference type="ARBA" id="ARBA00008789"/>
    </source>
</evidence>
<feature type="transmembrane region" description="Helical" evidence="7">
    <location>
        <begin position="192"/>
        <end position="213"/>
    </location>
</feature>
<evidence type="ECO:0000256" key="1">
    <source>
        <dbReference type="ARBA" id="ARBA00004651"/>
    </source>
</evidence>
<feature type="transmembrane region" description="Helical" evidence="7">
    <location>
        <begin position="308"/>
        <end position="331"/>
    </location>
</feature>
<accession>A0A3B4BEX2</accession>
<dbReference type="GO" id="GO:0070782">
    <property type="term" value="P:phosphatidylserine exposure on apoptotic cell surface"/>
    <property type="evidence" value="ECO:0007669"/>
    <property type="project" value="TreeGrafter"/>
</dbReference>
<evidence type="ECO:0000256" key="7">
    <source>
        <dbReference type="RuleBase" id="RU910716"/>
    </source>
</evidence>
<feature type="transmembrane region" description="Helical" evidence="7">
    <location>
        <begin position="13"/>
        <end position="34"/>
    </location>
</feature>
<proteinExistence type="inferred from homology"/>
<dbReference type="Proteomes" id="UP000261520">
    <property type="component" value="Unplaced"/>
</dbReference>
<reference evidence="8" key="2">
    <citation type="submission" date="2025-09" db="UniProtKB">
        <authorList>
            <consortium name="Ensembl"/>
        </authorList>
    </citation>
    <scope>IDENTIFICATION</scope>
</reference>
<keyword evidence="9" id="KW-1185">Reference proteome</keyword>
<comment type="similarity">
    <text evidence="2 7">Belongs to the XK family.</text>
</comment>
<dbReference type="GO" id="GO:0043652">
    <property type="term" value="P:engulfment of apoptotic cell"/>
    <property type="evidence" value="ECO:0007669"/>
    <property type="project" value="TreeGrafter"/>
</dbReference>
<evidence type="ECO:0000256" key="5">
    <source>
        <dbReference type="ARBA" id="ARBA00022989"/>
    </source>
</evidence>
<evidence type="ECO:0000313" key="9">
    <source>
        <dbReference type="Proteomes" id="UP000261520"/>
    </source>
</evidence>
<dbReference type="InterPro" id="IPR018629">
    <property type="entry name" value="XK-rel"/>
</dbReference>
<evidence type="ECO:0000256" key="6">
    <source>
        <dbReference type="ARBA" id="ARBA00023136"/>
    </source>
</evidence>
<evidence type="ECO:0000313" key="8">
    <source>
        <dbReference type="Ensembl" id="ENSPMGP00000026989.1"/>
    </source>
</evidence>
<feature type="transmembrane region" description="Helical" evidence="7">
    <location>
        <begin position="277"/>
        <end position="296"/>
    </location>
</feature>
<organism evidence="8 9">
    <name type="scientific">Periophthalmus magnuspinnatus</name>
    <dbReference type="NCBI Taxonomy" id="409849"/>
    <lineage>
        <taxon>Eukaryota</taxon>
        <taxon>Metazoa</taxon>
        <taxon>Chordata</taxon>
        <taxon>Craniata</taxon>
        <taxon>Vertebrata</taxon>
        <taxon>Euteleostomi</taxon>
        <taxon>Actinopterygii</taxon>
        <taxon>Neopterygii</taxon>
        <taxon>Teleostei</taxon>
        <taxon>Neoteleostei</taxon>
        <taxon>Acanthomorphata</taxon>
        <taxon>Gobiaria</taxon>
        <taxon>Gobiiformes</taxon>
        <taxon>Gobioidei</taxon>
        <taxon>Gobiidae</taxon>
        <taxon>Oxudercinae</taxon>
        <taxon>Periophthalmus</taxon>
    </lineage>
</organism>
<keyword evidence="5 7" id="KW-1133">Transmembrane helix</keyword>
<feature type="transmembrane region" description="Helical" evidence="7">
    <location>
        <begin position="250"/>
        <end position="265"/>
    </location>
</feature>
<dbReference type="GO" id="GO:0005886">
    <property type="term" value="C:plasma membrane"/>
    <property type="evidence" value="ECO:0007669"/>
    <property type="project" value="UniProtKB-SubCell"/>
</dbReference>
<feature type="transmembrane region" description="Helical" evidence="7">
    <location>
        <begin position="46"/>
        <end position="68"/>
    </location>
</feature>
<evidence type="ECO:0000256" key="4">
    <source>
        <dbReference type="ARBA" id="ARBA00022692"/>
    </source>
</evidence>
<dbReference type="PANTHER" id="PTHR16024">
    <property type="entry name" value="XK-RELATED PROTEIN"/>
    <property type="match status" value="1"/>
</dbReference>